<feature type="region of interest" description="Disordered" evidence="1">
    <location>
        <begin position="192"/>
        <end position="215"/>
    </location>
</feature>
<dbReference type="AlphaFoldDB" id="A0A8D8D2Q4"/>
<dbReference type="SUPFAM" id="SSF49854">
    <property type="entry name" value="Spermadhesin, CUB domain"/>
    <property type="match status" value="1"/>
</dbReference>
<dbReference type="InterPro" id="IPR035914">
    <property type="entry name" value="Sperma_CUB_dom_sf"/>
</dbReference>
<organism evidence="2">
    <name type="scientific">Culex pipiens</name>
    <name type="common">House mosquito</name>
    <dbReference type="NCBI Taxonomy" id="7175"/>
    <lineage>
        <taxon>Eukaryota</taxon>
        <taxon>Metazoa</taxon>
        <taxon>Ecdysozoa</taxon>
        <taxon>Arthropoda</taxon>
        <taxon>Hexapoda</taxon>
        <taxon>Insecta</taxon>
        <taxon>Pterygota</taxon>
        <taxon>Neoptera</taxon>
        <taxon>Endopterygota</taxon>
        <taxon>Diptera</taxon>
        <taxon>Nematocera</taxon>
        <taxon>Culicoidea</taxon>
        <taxon>Culicidae</taxon>
        <taxon>Culicinae</taxon>
        <taxon>Culicini</taxon>
        <taxon>Culex</taxon>
        <taxon>Culex</taxon>
    </lineage>
</organism>
<dbReference type="EMBL" id="HBUE01251314">
    <property type="protein sequence ID" value="CAG6554501.1"/>
    <property type="molecule type" value="Transcribed_RNA"/>
</dbReference>
<dbReference type="Gene3D" id="2.60.120.290">
    <property type="entry name" value="Spermadhesin, CUB domain"/>
    <property type="match status" value="1"/>
</dbReference>
<proteinExistence type="predicted"/>
<evidence type="ECO:0000313" key="2">
    <source>
        <dbReference type="EMBL" id="CAG6503254.1"/>
    </source>
</evidence>
<dbReference type="PANTHER" id="PTHR47537">
    <property type="entry name" value="CUBILIN"/>
    <property type="match status" value="1"/>
</dbReference>
<sequence>MRPCMRPCTPLQSYVSTGSDLKIKFHTMTGTSLFPSSFGEPYLGQKGEDVPLLCSRVFRKRKGEFQSPRNVFLHGRGGASNITCLYRFEASVGERVRIDLFNVSFGDSATCTTESDGHTGRAKCTPSEAVPDGRVGELRLYDVPYKDVKIPLGCFCDNTASSYNFPLTFALNSRTMELTRLNVSDVHNDVRADPVDHPLVGRSTAGVPARRQPED</sequence>
<name>A0A8D8D2Q4_CULPI</name>
<dbReference type="InterPro" id="IPR053207">
    <property type="entry name" value="Non-NMDA_GluR_Accessory"/>
</dbReference>
<dbReference type="EMBL" id="HBUE01146406">
    <property type="protein sequence ID" value="CAG6503254.1"/>
    <property type="molecule type" value="Transcribed_RNA"/>
</dbReference>
<protein>
    <submittedName>
        <fullName evidence="2">(northern house mosquito) hypothetical protein</fullName>
    </submittedName>
</protein>
<reference evidence="2" key="1">
    <citation type="submission" date="2021-05" db="EMBL/GenBank/DDBJ databases">
        <authorList>
            <person name="Alioto T."/>
            <person name="Alioto T."/>
            <person name="Gomez Garrido J."/>
        </authorList>
    </citation>
    <scope>NUCLEOTIDE SEQUENCE</scope>
</reference>
<dbReference type="PANTHER" id="PTHR47537:SF8">
    <property type="entry name" value="CUB DOMAIN-CONTAINING PROTEIN"/>
    <property type="match status" value="1"/>
</dbReference>
<evidence type="ECO:0000256" key="1">
    <source>
        <dbReference type="SAM" id="MobiDB-lite"/>
    </source>
</evidence>
<accession>A0A8D8D2Q4</accession>
<dbReference type="GO" id="GO:0005886">
    <property type="term" value="C:plasma membrane"/>
    <property type="evidence" value="ECO:0007669"/>
    <property type="project" value="TreeGrafter"/>
</dbReference>